<reference evidence="3 4" key="1">
    <citation type="journal article" date="2024" name="IMA Fungus">
        <title>IMA Genome - F19 : A genome assembly and annotation guide to empower mycologists, including annotated draft genome sequences of Ceratocystis pirilliformis, Diaporthe australafricana, Fusarium ophioides, Paecilomyces lecythidis, and Sporothrix stenoceras.</title>
        <authorList>
            <person name="Aylward J."/>
            <person name="Wilson A.M."/>
            <person name="Visagie C.M."/>
            <person name="Spraker J."/>
            <person name="Barnes I."/>
            <person name="Buitendag C."/>
            <person name="Ceriani C."/>
            <person name="Del Mar Angel L."/>
            <person name="du Plessis D."/>
            <person name="Fuchs T."/>
            <person name="Gasser K."/>
            <person name="Kramer D."/>
            <person name="Li W."/>
            <person name="Munsamy K."/>
            <person name="Piso A."/>
            <person name="Price J.L."/>
            <person name="Sonnekus B."/>
            <person name="Thomas C."/>
            <person name="van der Nest A."/>
            <person name="van Dijk A."/>
            <person name="van Heerden A."/>
            <person name="van Vuuren N."/>
            <person name="Yilmaz N."/>
            <person name="Duong T.A."/>
            <person name="van der Merwe N.A."/>
            <person name="Wingfield M.J."/>
            <person name="Wingfield B.D."/>
        </authorList>
    </citation>
    <scope>NUCLEOTIDE SEQUENCE [LARGE SCALE GENOMIC DNA]</scope>
    <source>
        <strain evidence="3 4">CMW 5346</strain>
    </source>
</reference>
<dbReference type="InterPro" id="IPR000253">
    <property type="entry name" value="FHA_dom"/>
</dbReference>
<name>A0ABR3YYA3_9PEZI</name>
<comment type="caution">
    <text evidence="3">The sequence shown here is derived from an EMBL/GenBank/DDBJ whole genome shotgun (WGS) entry which is preliminary data.</text>
</comment>
<dbReference type="PROSITE" id="PS50006">
    <property type="entry name" value="FHA_DOMAIN"/>
    <property type="match status" value="1"/>
</dbReference>
<feature type="region of interest" description="Disordered" evidence="1">
    <location>
        <begin position="308"/>
        <end position="469"/>
    </location>
</feature>
<keyword evidence="4" id="KW-1185">Reference proteome</keyword>
<dbReference type="Proteomes" id="UP001583186">
    <property type="component" value="Unassembled WGS sequence"/>
</dbReference>
<proteinExistence type="predicted"/>
<gene>
    <name evidence="3" type="primary">TOS4</name>
    <name evidence="3" type="ORF">Sste5346_006539</name>
</gene>
<organism evidence="3 4">
    <name type="scientific">Sporothrix stenoceras</name>
    <dbReference type="NCBI Taxonomy" id="5173"/>
    <lineage>
        <taxon>Eukaryota</taxon>
        <taxon>Fungi</taxon>
        <taxon>Dikarya</taxon>
        <taxon>Ascomycota</taxon>
        <taxon>Pezizomycotina</taxon>
        <taxon>Sordariomycetes</taxon>
        <taxon>Sordariomycetidae</taxon>
        <taxon>Ophiostomatales</taxon>
        <taxon>Ophiostomataceae</taxon>
        <taxon>Sporothrix</taxon>
    </lineage>
</organism>
<feature type="compositionally biased region" description="Acidic residues" evidence="1">
    <location>
        <begin position="346"/>
        <end position="364"/>
    </location>
</feature>
<sequence length="592" mass="63451">MDSPLGSKASEPSLPPVAGVKRPAPSLLPAFEPLSSSPGLPRLIKKPRNNASGLHSQNAYAKYPTPVPTSSTGIMSSSPPARVLGGRPALQRTLSTASERNPLCAVPSIELNENGETLLMGRSSNSSHYQLSANRLISRVHAKARYIPAMGPLEPNKVEIVCCGWNGLKLHCQGRTWDLSKGDTFTSETENAELMMDVQDARVRIQWPKKTGADSLANLSDSSWDSPRSARRHNNNGLGGNTPGAPGGSALQSSPLRRAARIASPESPTPAGMPISGASLQALLSQHMGSDDEDDDSGPAIQIYEDANSEDEPELPKQDGHAGVSFATELAESFSSDLSDIHSDDDANDSSQNDDVDDPDEENDPIVHSFGPFGANLSDRLASFSTNSPKVGRPPLSRIPSADGSITSFGSAEAAGEGDSIHVKRSAPPLRPSTPTASGTPLADPNRSAEGVGLGISVEPKSPAPEQKPVQVEISSNVNVEEVRNHLINQLAFSRLSSSPLSTIMNNLPAEERRDLTTDALRYIIENTPCVGVIKRQGKDAAGKALESEYYYVSDMDDDVSRRSVVDNLRKPSLRNCRKQHKQYYWKRPRTP</sequence>
<feature type="compositionally biased region" description="Polar residues" evidence="1">
    <location>
        <begin position="217"/>
        <end position="226"/>
    </location>
</feature>
<feature type="compositionally biased region" description="Polar residues" evidence="1">
    <location>
        <begin position="68"/>
        <end position="79"/>
    </location>
</feature>
<accession>A0ABR3YYA3</accession>
<feature type="domain" description="FHA" evidence="2">
    <location>
        <begin position="118"/>
        <end position="171"/>
    </location>
</feature>
<evidence type="ECO:0000259" key="2">
    <source>
        <dbReference type="PROSITE" id="PS50006"/>
    </source>
</evidence>
<evidence type="ECO:0000256" key="1">
    <source>
        <dbReference type="SAM" id="MobiDB-lite"/>
    </source>
</evidence>
<feature type="compositionally biased region" description="Polar residues" evidence="1">
    <location>
        <begin position="49"/>
        <end position="59"/>
    </location>
</feature>
<evidence type="ECO:0000313" key="4">
    <source>
        <dbReference type="Proteomes" id="UP001583186"/>
    </source>
</evidence>
<feature type="region of interest" description="Disordered" evidence="1">
    <location>
        <begin position="1"/>
        <end position="85"/>
    </location>
</feature>
<protein>
    <submittedName>
        <fullName evidence="3">Target of SBF</fullName>
    </submittedName>
</protein>
<evidence type="ECO:0000313" key="3">
    <source>
        <dbReference type="EMBL" id="KAL1893361.1"/>
    </source>
</evidence>
<feature type="compositionally biased region" description="Gly residues" evidence="1">
    <location>
        <begin position="237"/>
        <end position="247"/>
    </location>
</feature>
<feature type="region of interest" description="Disordered" evidence="1">
    <location>
        <begin position="214"/>
        <end position="276"/>
    </location>
</feature>
<dbReference type="EMBL" id="JAWCUI010000038">
    <property type="protein sequence ID" value="KAL1893361.1"/>
    <property type="molecule type" value="Genomic_DNA"/>
</dbReference>